<evidence type="ECO:0000256" key="10">
    <source>
        <dbReference type="PIRSR" id="PIRSR601233-2"/>
    </source>
</evidence>
<sequence>MPVFIEFNKANSKGDVPIKVYTHAIDPKAITQLKNTATLPIVGPHVAAMPDVHLGVGATVGSVIPTRNAIIPAAVGVDIGCGMNAIQLSLRSTQLPDNLALMRSAIERAIPVGLSAHKRISARDAACNPLAASLEKITKAHPDIKKRLKKADTLWVTQMATLGSGNHFIEVCIDEAGYVWLMLHSGSRGMGNAIGSYFIERARKQIENRARKLIDKNLAWFDEAQTDFHDYMAAVNWAQEYARINRQEMMKLTLRAIEPFLPKFTITHEAINCHHNYVEQEQHFGETLYITRKGAINAKRGQLGIIPGSMGDKSFIVRGLGNADSFCSCSHGAGRVMSRSAARQRFTREDLATQTRGVECRKDSRVIDEIPAAYKNIDDVMNNQSDLVDIVHTLKQVICIKG</sequence>
<dbReference type="Proteomes" id="UP001320119">
    <property type="component" value="Chromosome"/>
</dbReference>
<accession>A0AAN2BJZ0</accession>
<dbReference type="RefSeq" id="WP_236986985.1">
    <property type="nucleotide sequence ID" value="NZ_AP023086.1"/>
</dbReference>
<evidence type="ECO:0000313" key="13">
    <source>
        <dbReference type="Proteomes" id="UP001320119"/>
    </source>
</evidence>
<dbReference type="GO" id="GO:0170057">
    <property type="term" value="F:RNA ligase (GTP) activity"/>
    <property type="evidence" value="ECO:0007669"/>
    <property type="project" value="UniProtKB-EC"/>
</dbReference>
<feature type="active site" description="GMP-histidine intermediate" evidence="9">
    <location>
        <position position="331"/>
    </location>
</feature>
<reference evidence="12 13" key="1">
    <citation type="journal article" date="2022" name="IScience">
        <title>An ultrasensitive nanofiber-based assay for enzymatic hydrolysis and deep-sea microbial degradation of cellulose.</title>
        <authorList>
            <person name="Tsudome M."/>
            <person name="Tachioka M."/>
            <person name="Miyazaki M."/>
            <person name="Uchimura K."/>
            <person name="Tsuda M."/>
            <person name="Takaki Y."/>
            <person name="Deguchi S."/>
        </authorList>
    </citation>
    <scope>NUCLEOTIDE SEQUENCE [LARGE SCALE GENOMIC DNA]</scope>
    <source>
        <strain evidence="12 13">GE09</strain>
    </source>
</reference>
<dbReference type="GO" id="GO:0042245">
    <property type="term" value="P:RNA repair"/>
    <property type="evidence" value="ECO:0007669"/>
    <property type="project" value="UniProtKB-KW"/>
</dbReference>
<dbReference type="InterPro" id="IPR001233">
    <property type="entry name" value="RtcB"/>
</dbReference>
<feature type="binding site" evidence="10">
    <location>
        <begin position="166"/>
        <end position="170"/>
    </location>
    <ligand>
        <name>GMP</name>
        <dbReference type="ChEBI" id="CHEBI:58115"/>
    </ligand>
</feature>
<keyword evidence="7 11" id="KW-0464">Manganese</keyword>
<dbReference type="Pfam" id="PF01139">
    <property type="entry name" value="RtcB"/>
    <property type="match status" value="1"/>
</dbReference>
<comment type="catalytic activity">
    <reaction evidence="8">
        <text>a 3'-end 3'-phospho-ribonucleotide-RNA + a 5'-end dephospho-ribonucleoside-RNA + GTP = a ribonucleotidyl-ribonucleotide-RNA + GMP + diphosphate</text>
        <dbReference type="Rhea" id="RHEA:68076"/>
        <dbReference type="Rhea" id="RHEA-COMP:10463"/>
        <dbReference type="Rhea" id="RHEA-COMP:13936"/>
        <dbReference type="Rhea" id="RHEA-COMP:17355"/>
        <dbReference type="ChEBI" id="CHEBI:33019"/>
        <dbReference type="ChEBI" id="CHEBI:37565"/>
        <dbReference type="ChEBI" id="CHEBI:58115"/>
        <dbReference type="ChEBI" id="CHEBI:83062"/>
        <dbReference type="ChEBI" id="CHEBI:138284"/>
        <dbReference type="ChEBI" id="CHEBI:173118"/>
        <dbReference type="EC" id="6.5.1.8"/>
    </reaction>
</comment>
<dbReference type="Gene3D" id="3.90.1860.10">
    <property type="entry name" value="tRNA-splicing ligase RtcB"/>
    <property type="match status" value="1"/>
</dbReference>
<dbReference type="AlphaFoldDB" id="A0AAN2BJZ0"/>
<keyword evidence="3 11" id="KW-0479">Metal-binding</keyword>
<dbReference type="EMBL" id="AP023086">
    <property type="protein sequence ID" value="BCD97518.1"/>
    <property type="molecule type" value="Genomic_DNA"/>
</dbReference>
<feature type="binding site" evidence="11">
    <location>
        <position position="167"/>
    </location>
    <ligand>
        <name>Mn(2+)</name>
        <dbReference type="ChEBI" id="CHEBI:29035"/>
        <label>1</label>
    </ligand>
</feature>
<keyword evidence="13" id="KW-1185">Reference proteome</keyword>
<dbReference type="EC" id="6.5.1.8" evidence="1"/>
<protein>
    <recommendedName>
        <fullName evidence="1">3'-phosphate/5'-hydroxy nucleic acid ligase</fullName>
        <ecNumber evidence="1">6.5.1.8</ecNumber>
    </recommendedName>
</protein>
<dbReference type="InterPro" id="IPR052915">
    <property type="entry name" value="RtcB-like"/>
</dbReference>
<dbReference type="GO" id="GO:0005525">
    <property type="term" value="F:GTP binding"/>
    <property type="evidence" value="ECO:0007669"/>
    <property type="project" value="UniProtKB-KW"/>
</dbReference>
<keyword evidence="6 10" id="KW-0342">GTP-binding</keyword>
<dbReference type="InterPro" id="IPR036025">
    <property type="entry name" value="RtcB-like_sf"/>
</dbReference>
<proteinExistence type="predicted"/>
<evidence type="ECO:0000256" key="4">
    <source>
        <dbReference type="ARBA" id="ARBA00022741"/>
    </source>
</evidence>
<feature type="binding site" evidence="10">
    <location>
        <position position="314"/>
    </location>
    <ligand>
        <name>GMP</name>
        <dbReference type="ChEBI" id="CHEBI:58115"/>
    </ligand>
</feature>
<dbReference type="SUPFAM" id="SSF103365">
    <property type="entry name" value="Hypothetical protein PH1602"/>
    <property type="match status" value="1"/>
</dbReference>
<feature type="binding site" evidence="10">
    <location>
        <position position="401"/>
    </location>
    <ligand>
        <name>GMP</name>
        <dbReference type="ChEBI" id="CHEBI:58115"/>
    </ligand>
</feature>
<dbReference type="GO" id="GO:0030145">
    <property type="term" value="F:manganese ion binding"/>
    <property type="evidence" value="ECO:0007669"/>
    <property type="project" value="TreeGrafter"/>
</dbReference>
<feature type="binding site" evidence="11">
    <location>
        <position position="184"/>
    </location>
    <ligand>
        <name>Mn(2+)</name>
        <dbReference type="ChEBI" id="CHEBI:29035"/>
        <label>2</label>
    </ligand>
</feature>
<feature type="binding site" evidence="11">
    <location>
        <position position="275"/>
    </location>
    <ligand>
        <name>Mn(2+)</name>
        <dbReference type="ChEBI" id="CHEBI:29035"/>
        <label>2</label>
    </ligand>
</feature>
<evidence type="ECO:0000256" key="1">
    <source>
        <dbReference type="ARBA" id="ARBA00012726"/>
    </source>
</evidence>
<dbReference type="KEGG" id="marq:MARGE09_P1719"/>
<evidence type="ECO:0000256" key="7">
    <source>
        <dbReference type="ARBA" id="ARBA00023211"/>
    </source>
</evidence>
<dbReference type="GO" id="GO:0006396">
    <property type="term" value="P:RNA processing"/>
    <property type="evidence" value="ECO:0007669"/>
    <property type="project" value="InterPro"/>
</dbReference>
<dbReference type="PANTHER" id="PTHR43749:SF2">
    <property type="entry name" value="RNA-SPLICING LIGASE RTCB"/>
    <property type="match status" value="1"/>
</dbReference>
<evidence type="ECO:0000256" key="6">
    <source>
        <dbReference type="ARBA" id="ARBA00023134"/>
    </source>
</evidence>
<dbReference type="PANTHER" id="PTHR43749">
    <property type="entry name" value="RNA-SPLICING LIGASE RTCB"/>
    <property type="match status" value="1"/>
</dbReference>
<name>A0AAN2BJZ0_9GAMM</name>
<evidence type="ECO:0000256" key="11">
    <source>
        <dbReference type="PIRSR" id="PIRSR601233-3"/>
    </source>
</evidence>
<feature type="binding site" evidence="10">
    <location>
        <begin position="275"/>
        <end position="276"/>
    </location>
    <ligand>
        <name>GMP</name>
        <dbReference type="ChEBI" id="CHEBI:58115"/>
    </ligand>
</feature>
<organism evidence="12 13">
    <name type="scientific">Marinagarivorans cellulosilyticus</name>
    <dbReference type="NCBI Taxonomy" id="2721545"/>
    <lineage>
        <taxon>Bacteria</taxon>
        <taxon>Pseudomonadati</taxon>
        <taxon>Pseudomonadota</taxon>
        <taxon>Gammaproteobacteria</taxon>
        <taxon>Cellvibrionales</taxon>
        <taxon>Cellvibrionaceae</taxon>
        <taxon>Marinagarivorans</taxon>
    </lineage>
</organism>
<evidence type="ECO:0000256" key="8">
    <source>
        <dbReference type="ARBA" id="ARBA00047746"/>
    </source>
</evidence>
<evidence type="ECO:0000256" key="9">
    <source>
        <dbReference type="PIRSR" id="PIRSR601233-1"/>
    </source>
</evidence>
<keyword evidence="4 10" id="KW-0547">Nucleotide-binding</keyword>
<dbReference type="GO" id="GO:0003909">
    <property type="term" value="F:DNA ligase activity"/>
    <property type="evidence" value="ECO:0007669"/>
    <property type="project" value="TreeGrafter"/>
</dbReference>
<gene>
    <name evidence="12" type="ORF">MARGE09_P1719</name>
</gene>
<feature type="binding site" evidence="11">
    <location>
        <position position="78"/>
    </location>
    <ligand>
        <name>Mn(2+)</name>
        <dbReference type="ChEBI" id="CHEBI:29035"/>
        <label>1</label>
    </ligand>
</feature>
<evidence type="ECO:0000313" key="12">
    <source>
        <dbReference type="EMBL" id="BCD97518.1"/>
    </source>
</evidence>
<feature type="binding site" evidence="10">
    <location>
        <begin position="307"/>
        <end position="310"/>
    </location>
    <ligand>
        <name>GMP</name>
        <dbReference type="ChEBI" id="CHEBI:58115"/>
    </ligand>
</feature>
<dbReference type="GO" id="GO:0006281">
    <property type="term" value="P:DNA repair"/>
    <property type="evidence" value="ECO:0007669"/>
    <property type="project" value="TreeGrafter"/>
</dbReference>
<keyword evidence="5" id="KW-0692">RNA repair</keyword>
<evidence type="ECO:0000256" key="2">
    <source>
        <dbReference type="ARBA" id="ARBA00022598"/>
    </source>
</evidence>
<evidence type="ECO:0000256" key="5">
    <source>
        <dbReference type="ARBA" id="ARBA00022800"/>
    </source>
</evidence>
<evidence type="ECO:0000256" key="3">
    <source>
        <dbReference type="ARBA" id="ARBA00022723"/>
    </source>
</evidence>
<feature type="binding site" evidence="10">
    <location>
        <begin position="331"/>
        <end position="334"/>
    </location>
    <ligand>
        <name>GMP</name>
        <dbReference type="ChEBI" id="CHEBI:58115"/>
    </ligand>
</feature>
<comment type="cofactor">
    <cofactor evidence="11">
        <name>Mn(2+)</name>
        <dbReference type="ChEBI" id="CHEBI:29035"/>
    </cofactor>
    <text evidence="11">Binds 2 manganese ions per subunit.</text>
</comment>
<keyword evidence="2 12" id="KW-0436">Ligase</keyword>